<dbReference type="Proteomes" id="UP000259328">
    <property type="component" value="Chromosome"/>
</dbReference>
<dbReference type="EMBL" id="LS991953">
    <property type="protein sequence ID" value="SYV92872.1"/>
    <property type="molecule type" value="Genomic_DNA"/>
</dbReference>
<gene>
    <name evidence="1" type="ORF">NCTC10124_00599</name>
</gene>
<protein>
    <submittedName>
        <fullName evidence="1">Uncharacterized protein</fullName>
    </submittedName>
</protein>
<sequence length="58" mass="6695">MAKNLGISHVSLIKEIKNNSSEYGYDAKLAQKNMTLELLKNIFNLNLKFINLKLWKIS</sequence>
<accession>A0A3B0P7B8</accession>
<dbReference type="RefSeq" id="WP_223211483.1">
    <property type="nucleotide sequence ID" value="NZ_LS991953.1"/>
</dbReference>
<reference evidence="2" key="1">
    <citation type="submission" date="2018-06" db="EMBL/GenBank/DDBJ databases">
        <authorList>
            <consortium name="Pathogen Informatics"/>
        </authorList>
    </citation>
    <scope>NUCLEOTIDE SEQUENCE [LARGE SCALE GENOMIC DNA]</scope>
    <source>
        <strain evidence="2">NCTC10124</strain>
    </source>
</reference>
<dbReference type="GeneID" id="93530065"/>
<name>A0A3B0P7B8_MYCSY</name>
<proteinExistence type="predicted"/>
<dbReference type="AlphaFoldDB" id="A0A3B0P7B8"/>
<organism evidence="1 2">
    <name type="scientific">Mycoplasmopsis synoviae</name>
    <name type="common">Mycoplasma synoviae</name>
    <dbReference type="NCBI Taxonomy" id="2109"/>
    <lineage>
        <taxon>Bacteria</taxon>
        <taxon>Bacillati</taxon>
        <taxon>Mycoplasmatota</taxon>
        <taxon>Mycoplasmoidales</taxon>
        <taxon>Metamycoplasmataceae</taxon>
        <taxon>Mycoplasmopsis</taxon>
    </lineage>
</organism>
<evidence type="ECO:0000313" key="1">
    <source>
        <dbReference type="EMBL" id="SYV92872.1"/>
    </source>
</evidence>
<evidence type="ECO:0000313" key="2">
    <source>
        <dbReference type="Proteomes" id="UP000259328"/>
    </source>
</evidence>